<dbReference type="EMBL" id="MCGE01000025">
    <property type="protein sequence ID" value="ORZ10229.1"/>
    <property type="molecule type" value="Genomic_DNA"/>
</dbReference>
<dbReference type="Proteomes" id="UP000193560">
    <property type="component" value="Unassembled WGS sequence"/>
</dbReference>
<feature type="region of interest" description="Disordered" evidence="2">
    <location>
        <begin position="208"/>
        <end position="229"/>
    </location>
</feature>
<gene>
    <name evidence="3" type="ORF">BCR42DRAFT_114622</name>
</gene>
<protein>
    <submittedName>
        <fullName evidence="3">Uncharacterized protein</fullName>
    </submittedName>
</protein>
<name>A0A1X2I678_9FUNG</name>
<dbReference type="AlphaFoldDB" id="A0A1X2I678"/>
<keyword evidence="1" id="KW-0175">Coiled coil</keyword>
<feature type="coiled-coil region" evidence="1">
    <location>
        <begin position="148"/>
        <end position="208"/>
    </location>
</feature>
<evidence type="ECO:0000256" key="1">
    <source>
        <dbReference type="SAM" id="Coils"/>
    </source>
</evidence>
<dbReference type="OrthoDB" id="2288359at2759"/>
<accession>A0A1X2I678</accession>
<evidence type="ECO:0000313" key="4">
    <source>
        <dbReference type="Proteomes" id="UP000193560"/>
    </source>
</evidence>
<evidence type="ECO:0000313" key="3">
    <source>
        <dbReference type="EMBL" id="ORZ10229.1"/>
    </source>
</evidence>
<comment type="caution">
    <text evidence="3">The sequence shown here is derived from an EMBL/GenBank/DDBJ whole genome shotgun (WGS) entry which is preliminary data.</text>
</comment>
<keyword evidence="4" id="KW-1185">Reference proteome</keyword>
<evidence type="ECO:0000256" key="2">
    <source>
        <dbReference type="SAM" id="MobiDB-lite"/>
    </source>
</evidence>
<sequence>MPTLENLMEDILQNTNQLARHEFIKRNQDVTNHLSHLPTTYPLQREAQPKETRLFAISSGEAQARFHADLIKEMQDIRNATSRKDADRLLSLANALNKMISNSTHVQERINRMKRQHEEYQVNLDYVLSISKDYEMTILEQKKGIQNKDFAEKELQLIQEDEKELQLNQEEIKVTSAENKIKEQRNKVKHATSMVKEKRRLLEQAEQERRANIQPQMEKGKKTNSNHSQMNVRNTNKAHAHLKVR</sequence>
<reference evidence="3 4" key="1">
    <citation type="submission" date="2016-07" db="EMBL/GenBank/DDBJ databases">
        <title>Pervasive Adenine N6-methylation of Active Genes in Fungi.</title>
        <authorList>
            <consortium name="DOE Joint Genome Institute"/>
            <person name="Mondo S.J."/>
            <person name="Dannebaum R.O."/>
            <person name="Kuo R.C."/>
            <person name="Labutti K."/>
            <person name="Haridas S."/>
            <person name="Kuo A."/>
            <person name="Salamov A."/>
            <person name="Ahrendt S.R."/>
            <person name="Lipzen A."/>
            <person name="Sullivan W."/>
            <person name="Andreopoulos W.B."/>
            <person name="Clum A."/>
            <person name="Lindquist E."/>
            <person name="Daum C."/>
            <person name="Ramamoorthy G.K."/>
            <person name="Gryganskyi A."/>
            <person name="Culley D."/>
            <person name="Magnuson J.K."/>
            <person name="James T.Y."/>
            <person name="O'Malley M.A."/>
            <person name="Stajich J.E."/>
            <person name="Spatafora J.W."/>
            <person name="Visel A."/>
            <person name="Grigoriev I.V."/>
        </authorList>
    </citation>
    <scope>NUCLEOTIDE SEQUENCE [LARGE SCALE GENOMIC DNA]</scope>
    <source>
        <strain evidence="3 4">NRRL 1336</strain>
    </source>
</reference>
<proteinExistence type="predicted"/>
<organism evidence="3 4">
    <name type="scientific">Absidia repens</name>
    <dbReference type="NCBI Taxonomy" id="90262"/>
    <lineage>
        <taxon>Eukaryota</taxon>
        <taxon>Fungi</taxon>
        <taxon>Fungi incertae sedis</taxon>
        <taxon>Mucoromycota</taxon>
        <taxon>Mucoromycotina</taxon>
        <taxon>Mucoromycetes</taxon>
        <taxon>Mucorales</taxon>
        <taxon>Cunninghamellaceae</taxon>
        <taxon>Absidia</taxon>
    </lineage>
</organism>